<organism evidence="7 8">
    <name type="scientific">Loigolactobacillus coryniformis subsp. coryniformis KCTC 3167 = DSM 20001</name>
    <dbReference type="NCBI Taxonomy" id="913848"/>
    <lineage>
        <taxon>Bacteria</taxon>
        <taxon>Bacillati</taxon>
        <taxon>Bacillota</taxon>
        <taxon>Bacilli</taxon>
        <taxon>Lactobacillales</taxon>
        <taxon>Lactobacillaceae</taxon>
        <taxon>Loigolactobacillus</taxon>
    </lineage>
</organism>
<dbReference type="InterPro" id="IPR039369">
    <property type="entry name" value="LacA-like"/>
</dbReference>
<proteinExistence type="inferred from homology"/>
<sequence length="205" mass="22426">MPSELDLMRAGQLYNSTAAELVKMRATAKQKVYRYNQTAPEANALRAQILPELIDCPSRDAYIEVPFRMDYGSNVHIGANFYANYDSIFLDIAPITIGDNVMLGPRVSLYTAGHPLVASVRNEFLEYGHPITIGNNVWIGGNAVICPGVTIGDNTVIGAGAIVTKDMPANSLIVGNPAHVLRSLTAADEQYWQAEKQRYLAARNQ</sequence>
<evidence type="ECO:0000256" key="2">
    <source>
        <dbReference type="ARBA" id="ARBA00022679"/>
    </source>
</evidence>
<dbReference type="PANTHER" id="PTHR43017">
    <property type="entry name" value="GALACTOSIDE O-ACETYLTRANSFERASE"/>
    <property type="match status" value="1"/>
</dbReference>
<accession>A0A0R1FA71</accession>
<evidence type="ECO:0000256" key="1">
    <source>
        <dbReference type="ARBA" id="ARBA00007274"/>
    </source>
</evidence>
<dbReference type="Gene3D" id="2.160.10.10">
    <property type="entry name" value="Hexapeptide repeat proteins"/>
    <property type="match status" value="1"/>
</dbReference>
<comment type="similarity">
    <text evidence="1 5">Belongs to the transferase hexapeptide repeat family.</text>
</comment>
<name>A0A0R1FA71_9LACO</name>
<reference evidence="7 8" key="1">
    <citation type="journal article" date="2015" name="Genome Announc.">
        <title>Expanding the biotechnology potential of lactobacilli through comparative genomics of 213 strains and associated genera.</title>
        <authorList>
            <person name="Sun Z."/>
            <person name="Harris H.M."/>
            <person name="McCann A."/>
            <person name="Guo C."/>
            <person name="Argimon S."/>
            <person name="Zhang W."/>
            <person name="Yang X."/>
            <person name="Jeffery I.B."/>
            <person name="Cooney J.C."/>
            <person name="Kagawa T.F."/>
            <person name="Liu W."/>
            <person name="Song Y."/>
            <person name="Salvetti E."/>
            <person name="Wrobel A."/>
            <person name="Rasinkangas P."/>
            <person name="Parkhill J."/>
            <person name="Rea M.C."/>
            <person name="O'Sullivan O."/>
            <person name="Ritari J."/>
            <person name="Douillard F.P."/>
            <person name="Paul Ross R."/>
            <person name="Yang R."/>
            <person name="Briner A.E."/>
            <person name="Felis G.E."/>
            <person name="de Vos W.M."/>
            <person name="Barrangou R."/>
            <person name="Klaenhammer T.R."/>
            <person name="Caufield P.W."/>
            <person name="Cui Y."/>
            <person name="Zhang H."/>
            <person name="O'Toole P.W."/>
        </authorList>
    </citation>
    <scope>NUCLEOTIDE SEQUENCE [LARGE SCALE GENOMIC DNA]</scope>
    <source>
        <strain evidence="7 8">DSM 20001</strain>
    </source>
</reference>
<evidence type="ECO:0000256" key="3">
    <source>
        <dbReference type="ARBA" id="ARBA00022737"/>
    </source>
</evidence>
<dbReference type="PATRIC" id="fig|913848.6.peg.215"/>
<dbReference type="EMBL" id="AZCN01000011">
    <property type="protein sequence ID" value="KRK18616.1"/>
    <property type="molecule type" value="Genomic_DNA"/>
</dbReference>
<keyword evidence="3" id="KW-0677">Repeat</keyword>
<feature type="domain" description="Maltose/galactoside acetyltransferase" evidence="6">
    <location>
        <begin position="5"/>
        <end position="58"/>
    </location>
</feature>
<dbReference type="SMART" id="SM01266">
    <property type="entry name" value="Mac"/>
    <property type="match status" value="1"/>
</dbReference>
<dbReference type="CDD" id="cd03357">
    <property type="entry name" value="LbH_MAT_GAT"/>
    <property type="match status" value="1"/>
</dbReference>
<dbReference type="eggNOG" id="COG0110">
    <property type="taxonomic scope" value="Bacteria"/>
</dbReference>
<dbReference type="RefSeq" id="WP_010011174.1">
    <property type="nucleotide sequence ID" value="NZ_AZCN01000011.1"/>
</dbReference>
<protein>
    <recommendedName>
        <fullName evidence="5">Acetyltransferase</fullName>
        <ecNumber evidence="5">2.3.1.-</ecNumber>
    </recommendedName>
</protein>
<dbReference type="GeneID" id="65917191"/>
<dbReference type="InterPro" id="IPR001451">
    <property type="entry name" value="Hexapep"/>
</dbReference>
<dbReference type="Pfam" id="PF00132">
    <property type="entry name" value="Hexapep"/>
    <property type="match status" value="1"/>
</dbReference>
<dbReference type="FunFam" id="2.160.10.10:FF:000008">
    <property type="entry name" value="Maltose O-acetyltransferase"/>
    <property type="match status" value="1"/>
</dbReference>
<comment type="caution">
    <text evidence="7">The sequence shown here is derived from an EMBL/GenBank/DDBJ whole genome shotgun (WGS) entry which is preliminary data.</text>
</comment>
<gene>
    <name evidence="7" type="ORF">FD22_GL000219</name>
</gene>
<evidence type="ECO:0000259" key="6">
    <source>
        <dbReference type="SMART" id="SM01266"/>
    </source>
</evidence>
<keyword evidence="4 5" id="KW-0012">Acyltransferase</keyword>
<dbReference type="GO" id="GO:0008870">
    <property type="term" value="F:galactoside O-acetyltransferase activity"/>
    <property type="evidence" value="ECO:0007669"/>
    <property type="project" value="TreeGrafter"/>
</dbReference>
<evidence type="ECO:0000313" key="8">
    <source>
        <dbReference type="Proteomes" id="UP000051181"/>
    </source>
</evidence>
<dbReference type="PANTHER" id="PTHR43017:SF1">
    <property type="entry name" value="ACETYLTRANSFERASE YJL218W-RELATED"/>
    <property type="match status" value="1"/>
</dbReference>
<dbReference type="AlphaFoldDB" id="A0A0R1FA71"/>
<evidence type="ECO:0000313" key="7">
    <source>
        <dbReference type="EMBL" id="KRK18616.1"/>
    </source>
</evidence>
<dbReference type="Proteomes" id="UP000051181">
    <property type="component" value="Unassembled WGS sequence"/>
</dbReference>
<dbReference type="SUPFAM" id="SSF51161">
    <property type="entry name" value="Trimeric LpxA-like enzymes"/>
    <property type="match status" value="1"/>
</dbReference>
<dbReference type="Pfam" id="PF12464">
    <property type="entry name" value="Mac"/>
    <property type="match status" value="1"/>
</dbReference>
<dbReference type="InterPro" id="IPR024688">
    <property type="entry name" value="Mac_dom"/>
</dbReference>
<evidence type="ECO:0000256" key="4">
    <source>
        <dbReference type="ARBA" id="ARBA00023315"/>
    </source>
</evidence>
<dbReference type="InterPro" id="IPR011004">
    <property type="entry name" value="Trimer_LpxA-like_sf"/>
</dbReference>
<dbReference type="EC" id="2.3.1.-" evidence="5"/>
<keyword evidence="2 5" id="KW-0808">Transferase</keyword>
<evidence type="ECO:0000256" key="5">
    <source>
        <dbReference type="RuleBase" id="RU367021"/>
    </source>
</evidence>